<evidence type="ECO:0000313" key="11">
    <source>
        <dbReference type="Proteomes" id="UP000552836"/>
    </source>
</evidence>
<dbReference type="InterPro" id="IPR000731">
    <property type="entry name" value="SSD"/>
</dbReference>
<dbReference type="InterPro" id="IPR004869">
    <property type="entry name" value="MMPL_dom"/>
</dbReference>
<dbReference type="Gene3D" id="1.20.1640.10">
    <property type="entry name" value="Multidrug efflux transporter AcrB transmembrane domain"/>
    <property type="match status" value="2"/>
</dbReference>
<reference evidence="10 11" key="3">
    <citation type="submission" date="2020-02" db="EMBL/GenBank/DDBJ databases">
        <title>Sequencing the genomes of 1000 actinobacteria strains.</title>
        <authorList>
            <person name="Klenk H.-P."/>
        </authorList>
    </citation>
    <scope>NUCLEOTIDE SEQUENCE [LARGE SCALE GENOMIC DNA]</scope>
    <source>
        <strain evidence="10 11">DSM 45201</strain>
    </source>
</reference>
<evidence type="ECO:0000259" key="8">
    <source>
        <dbReference type="PROSITE" id="PS50156"/>
    </source>
</evidence>
<dbReference type="EMBL" id="JAAMPA010000001">
    <property type="protein sequence ID" value="NIH67250.1"/>
    <property type="molecule type" value="Genomic_DNA"/>
</dbReference>
<feature type="transmembrane region" description="Helical" evidence="7">
    <location>
        <begin position="580"/>
        <end position="599"/>
    </location>
</feature>
<dbReference type="GO" id="GO:0005886">
    <property type="term" value="C:plasma membrane"/>
    <property type="evidence" value="ECO:0007669"/>
    <property type="project" value="UniProtKB-SubCell"/>
</dbReference>
<gene>
    <name evidence="10" type="ORF">FB380_001696</name>
    <name evidence="9" type="ORF">GCM10011589_06700</name>
</gene>
<keyword evidence="5 7" id="KW-1133">Transmembrane helix</keyword>
<feature type="domain" description="SSD" evidence="8">
    <location>
        <begin position="550"/>
        <end position="679"/>
    </location>
</feature>
<feature type="transmembrane region" description="Helical" evidence="7">
    <location>
        <begin position="647"/>
        <end position="668"/>
    </location>
</feature>
<feature type="transmembrane region" description="Helical" evidence="7">
    <location>
        <begin position="308"/>
        <end position="331"/>
    </location>
</feature>
<reference evidence="9" key="1">
    <citation type="journal article" date="2014" name="Int. J. Syst. Evol. Microbiol.">
        <title>Complete genome of a new Firmicutes species belonging to the dominant human colonic microbiota ('Ruminococcus bicirculans') reveals two chromosomes and a selective capacity to utilize plant glucans.</title>
        <authorList>
            <consortium name="NISC Comparative Sequencing Program"/>
            <person name="Wegmann U."/>
            <person name="Louis P."/>
            <person name="Goesmann A."/>
            <person name="Henrissat B."/>
            <person name="Duncan S.H."/>
            <person name="Flint H.J."/>
        </authorList>
    </citation>
    <scope>NUCLEOTIDE SEQUENCE</scope>
    <source>
        <strain evidence="9">CGMCC 4.5581</strain>
    </source>
</reference>
<keyword evidence="6 7" id="KW-0472">Membrane</keyword>
<evidence type="ECO:0000313" key="9">
    <source>
        <dbReference type="EMBL" id="GGL53238.1"/>
    </source>
</evidence>
<evidence type="ECO:0000256" key="6">
    <source>
        <dbReference type="ARBA" id="ARBA00023136"/>
    </source>
</evidence>
<dbReference type="Proteomes" id="UP000552836">
    <property type="component" value="Unassembled WGS sequence"/>
</dbReference>
<comment type="caution">
    <text evidence="10">The sequence shown here is derived from an EMBL/GenBank/DDBJ whole genome shotgun (WGS) entry which is preliminary data.</text>
</comment>
<keyword evidence="12" id="KW-1185">Reference proteome</keyword>
<dbReference type="PANTHER" id="PTHR33406">
    <property type="entry name" value="MEMBRANE PROTEIN MJ1562-RELATED"/>
    <property type="match status" value="1"/>
</dbReference>
<feature type="transmembrane region" description="Helical" evidence="7">
    <location>
        <begin position="175"/>
        <end position="193"/>
    </location>
</feature>
<dbReference type="RefSeq" id="WP_166754699.1">
    <property type="nucleotide sequence ID" value="NZ_BAABJU010000001.1"/>
</dbReference>
<comment type="similarity">
    <text evidence="2">Belongs to the resistance-nodulation-cell division (RND) (TC 2.A.6) family. MmpL subfamily.</text>
</comment>
<feature type="transmembrane region" description="Helical" evidence="7">
    <location>
        <begin position="233"/>
        <end position="255"/>
    </location>
</feature>
<feature type="transmembrane region" description="Helical" evidence="7">
    <location>
        <begin position="521"/>
        <end position="540"/>
    </location>
</feature>
<accession>A0A846LY46</accession>
<protein>
    <submittedName>
        <fullName evidence="9">Membrane protein</fullName>
    </submittedName>
    <submittedName>
        <fullName evidence="10">RND superfamily putative drug exporter</fullName>
    </submittedName>
</protein>
<evidence type="ECO:0000256" key="5">
    <source>
        <dbReference type="ARBA" id="ARBA00022989"/>
    </source>
</evidence>
<dbReference type="EMBL" id="BMMI01000001">
    <property type="protein sequence ID" value="GGL53238.1"/>
    <property type="molecule type" value="Genomic_DNA"/>
</dbReference>
<evidence type="ECO:0000256" key="3">
    <source>
        <dbReference type="ARBA" id="ARBA00022475"/>
    </source>
</evidence>
<evidence type="ECO:0000256" key="2">
    <source>
        <dbReference type="ARBA" id="ARBA00010157"/>
    </source>
</evidence>
<evidence type="ECO:0000256" key="7">
    <source>
        <dbReference type="SAM" id="Phobius"/>
    </source>
</evidence>
<reference evidence="9" key="4">
    <citation type="submission" date="2024-05" db="EMBL/GenBank/DDBJ databases">
        <authorList>
            <person name="Sun Q."/>
            <person name="Zhou Y."/>
        </authorList>
    </citation>
    <scope>NUCLEOTIDE SEQUENCE</scope>
    <source>
        <strain evidence="9">CGMCC 4.5581</strain>
    </source>
</reference>
<name>A0A846LY46_9ACTN</name>
<feature type="domain" description="SSD" evidence="8">
    <location>
        <begin position="198"/>
        <end position="330"/>
    </location>
</feature>
<feature type="transmembrane region" description="Helical" evidence="7">
    <location>
        <begin position="276"/>
        <end position="296"/>
    </location>
</feature>
<organism evidence="10 11">
    <name type="scientific">Modestobacter marinus</name>
    <dbReference type="NCBI Taxonomy" id="477641"/>
    <lineage>
        <taxon>Bacteria</taxon>
        <taxon>Bacillati</taxon>
        <taxon>Actinomycetota</taxon>
        <taxon>Actinomycetes</taxon>
        <taxon>Geodermatophilales</taxon>
        <taxon>Geodermatophilaceae</taxon>
        <taxon>Modestobacter</taxon>
    </lineage>
</organism>
<dbReference type="Pfam" id="PF03176">
    <property type="entry name" value="MMPL"/>
    <property type="match status" value="2"/>
</dbReference>
<dbReference type="Proteomes" id="UP000648663">
    <property type="component" value="Unassembled WGS sequence"/>
</dbReference>
<dbReference type="PANTHER" id="PTHR33406:SF6">
    <property type="entry name" value="MEMBRANE PROTEIN YDGH-RELATED"/>
    <property type="match status" value="1"/>
</dbReference>
<feature type="transmembrane region" description="Helical" evidence="7">
    <location>
        <begin position="367"/>
        <end position="385"/>
    </location>
</feature>
<keyword evidence="3" id="KW-1003">Cell membrane</keyword>
<comment type="subcellular location">
    <subcellularLocation>
        <location evidence="1">Cell membrane</location>
        <topology evidence="1">Multi-pass membrane protein</topology>
    </subcellularLocation>
</comment>
<keyword evidence="4 7" id="KW-0812">Transmembrane</keyword>
<feature type="transmembrane region" description="Helical" evidence="7">
    <location>
        <begin position="200"/>
        <end position="221"/>
    </location>
</feature>
<feature type="transmembrane region" description="Helical" evidence="7">
    <location>
        <begin position="547"/>
        <end position="568"/>
    </location>
</feature>
<feature type="transmembrane region" description="Helical" evidence="7">
    <location>
        <begin position="620"/>
        <end position="641"/>
    </location>
</feature>
<dbReference type="AlphaFoldDB" id="A0A846LY46"/>
<sequence length="706" mass="73243">MAHRTHLLRWLIPALVAVAWLGLAGSLGSFGGQLAEVSENDSAAFLPDSAESTRVTELQQQFRTERTLPVVLLWESGDGALGPAALAEAQERVDEAAAVAEDAGALVGEPSPAIPSEDGEAVQAVLPFDPDLGETLGEVIGELRALPGIDGTTAYVTGPGAVFSDFAAGFEGIDGLLLVAAFGVVVLILLVVYRSPLLPLLVIGTAAMALVVSLAVAYFLAEQGWITVNGQSQGIASILVVGAATDYGLLLVARYREELRREESKYTAMRVALRQSWEPILASGGTVVLGVLCLLFSDLGSNRSLGPISAVCIVFAMLAALTFLPAVLVLFGRAAFWPFRPEHGEEHAHGKGWERVATSVGRRPGRYLLGSAGALVALALFVPTFDADGIPLSEAVRGGSESGAGQEALARHYEAGSASPAVIITPADGWQDVAAAASEVDGVAAVAPYSGQGRPGPGDEPLVADGLVRIDATLADAPDSEAAQDTVAQLRNAVGDVDADALVGGSTASDLDTQETAARDLAVIVPLVLLVITVVLALLLRSIVAPLLLVLTVALSTAATVGVSALVFEHLFQFPGSDPQILLIGFVFLVALGIDYNIFLMTRAREESVRHGARDGVLRALAVTGGVITSAGLVLAATFGALTVLPLVLLIQLGFLVGFGVLLDTFVVRTLLVPAAVHLIGDRVWWPSALADGPAAPTEDRELERV</sequence>
<dbReference type="InterPro" id="IPR050545">
    <property type="entry name" value="Mycobact_MmpL"/>
</dbReference>
<evidence type="ECO:0000313" key="10">
    <source>
        <dbReference type="EMBL" id="NIH67250.1"/>
    </source>
</evidence>
<dbReference type="SUPFAM" id="SSF82866">
    <property type="entry name" value="Multidrug efflux transporter AcrB transmembrane domain"/>
    <property type="match status" value="2"/>
</dbReference>
<evidence type="ECO:0000256" key="1">
    <source>
        <dbReference type="ARBA" id="ARBA00004651"/>
    </source>
</evidence>
<dbReference type="PROSITE" id="PS50156">
    <property type="entry name" value="SSD"/>
    <property type="match status" value="2"/>
</dbReference>
<evidence type="ECO:0000256" key="4">
    <source>
        <dbReference type="ARBA" id="ARBA00022692"/>
    </source>
</evidence>
<reference evidence="12" key="2">
    <citation type="journal article" date="2019" name="Int. J. Syst. Evol. Microbiol.">
        <title>The Global Catalogue of Microorganisms (GCM) 10K type strain sequencing project: providing services to taxonomists for standard genome sequencing and annotation.</title>
        <authorList>
            <consortium name="The Broad Institute Genomics Platform"/>
            <consortium name="The Broad Institute Genome Sequencing Center for Infectious Disease"/>
            <person name="Wu L."/>
            <person name="Ma J."/>
        </authorList>
    </citation>
    <scope>NUCLEOTIDE SEQUENCE [LARGE SCALE GENOMIC DNA]</scope>
    <source>
        <strain evidence="12">CGMCC 4.5581</strain>
    </source>
</reference>
<proteinExistence type="inferred from homology"/>
<evidence type="ECO:0000313" key="12">
    <source>
        <dbReference type="Proteomes" id="UP000648663"/>
    </source>
</evidence>